<dbReference type="AlphaFoldDB" id="A0A4V3SIR4"/>
<keyword evidence="3" id="KW-1185">Reference proteome</keyword>
<dbReference type="PANTHER" id="PTHR13349">
    <property type="entry name" value="TRANSLATION MACHINERY-ASSOCIATED PROTEIN 16"/>
    <property type="match status" value="1"/>
</dbReference>
<sequence length="176" mass="20448">MPIALGKVQKHIRKKKGSLSALGDRDVKRVSRAALREKKLKHHATLRQHERENDYVRYGFMKVLVKDATEPLTIEQLREYISQWVHRNDPELERFESERRPGRPPTTKHLALKNRIEKELDEFRTGYKVPDLTTMENVKALQQWDGTEGSLAQITFIHVAKDPVPATVEADSKMEE</sequence>
<name>A0A4V3SIR4_9PEZI</name>
<dbReference type="InterPro" id="IPR021346">
    <property type="entry name" value="Tma16"/>
</dbReference>
<dbReference type="InterPro" id="IPR038356">
    <property type="entry name" value="Tma16_sf"/>
</dbReference>
<dbReference type="Gene3D" id="1.20.1440.170">
    <property type="entry name" value="Translation machinery-associated protein 16-like"/>
    <property type="match status" value="1"/>
</dbReference>
<proteinExistence type="inferred from homology"/>
<comment type="similarity">
    <text evidence="1">Belongs to the TMA16 family.</text>
</comment>
<evidence type="ECO:0000313" key="3">
    <source>
        <dbReference type="Proteomes" id="UP000298138"/>
    </source>
</evidence>
<evidence type="ECO:0000256" key="1">
    <source>
        <dbReference type="ARBA" id="ARBA00034127"/>
    </source>
</evidence>
<evidence type="ECO:0000313" key="2">
    <source>
        <dbReference type="EMBL" id="TGZ81205.1"/>
    </source>
</evidence>
<dbReference type="OrthoDB" id="270284at2759"/>
<accession>A0A4V3SIR4</accession>
<evidence type="ECO:0008006" key="4">
    <source>
        <dbReference type="Google" id="ProtNLM"/>
    </source>
</evidence>
<dbReference type="GO" id="GO:0005634">
    <property type="term" value="C:nucleus"/>
    <property type="evidence" value="ECO:0007669"/>
    <property type="project" value="TreeGrafter"/>
</dbReference>
<gene>
    <name evidence="2" type="ORF">EX30DRAFT_340847</name>
</gene>
<organism evidence="2 3">
    <name type="scientific">Ascodesmis nigricans</name>
    <dbReference type="NCBI Taxonomy" id="341454"/>
    <lineage>
        <taxon>Eukaryota</taxon>
        <taxon>Fungi</taxon>
        <taxon>Dikarya</taxon>
        <taxon>Ascomycota</taxon>
        <taxon>Pezizomycotina</taxon>
        <taxon>Pezizomycetes</taxon>
        <taxon>Pezizales</taxon>
        <taxon>Ascodesmidaceae</taxon>
        <taxon>Ascodesmis</taxon>
    </lineage>
</organism>
<dbReference type="InParanoid" id="A0A4V3SIR4"/>
<dbReference type="Pfam" id="PF11176">
    <property type="entry name" value="Tma16"/>
    <property type="match status" value="1"/>
</dbReference>
<dbReference type="PANTHER" id="PTHR13349:SF2">
    <property type="entry name" value="TRANSLATION MACHINERY-ASSOCIATED PROTEIN 16"/>
    <property type="match status" value="1"/>
</dbReference>
<dbReference type="STRING" id="341454.A0A4V3SIR4"/>
<dbReference type="EMBL" id="ML220120">
    <property type="protein sequence ID" value="TGZ81205.1"/>
    <property type="molecule type" value="Genomic_DNA"/>
</dbReference>
<reference evidence="2 3" key="1">
    <citation type="submission" date="2019-04" db="EMBL/GenBank/DDBJ databases">
        <title>Comparative genomics and transcriptomics to analyze fruiting body development in filamentous ascomycetes.</title>
        <authorList>
            <consortium name="DOE Joint Genome Institute"/>
            <person name="Lutkenhaus R."/>
            <person name="Traeger S."/>
            <person name="Breuer J."/>
            <person name="Kuo A."/>
            <person name="Lipzen A."/>
            <person name="Pangilinan J."/>
            <person name="Dilworth D."/>
            <person name="Sandor L."/>
            <person name="Poggeler S."/>
            <person name="Barry K."/>
            <person name="Grigoriev I.V."/>
            <person name="Nowrousian M."/>
        </authorList>
    </citation>
    <scope>NUCLEOTIDE SEQUENCE [LARGE SCALE GENOMIC DNA]</scope>
    <source>
        <strain evidence="2 3">CBS 389.68</strain>
    </source>
</reference>
<dbReference type="Proteomes" id="UP000298138">
    <property type="component" value="Unassembled WGS sequence"/>
</dbReference>
<protein>
    <recommendedName>
        <fullName evidence="4">Translation machinery-associated protein 16</fullName>
    </recommendedName>
</protein>
<dbReference type="FunCoup" id="A0A4V3SIR4">
    <property type="interactions" value="315"/>
</dbReference>